<name>A0A2I0WAY1_9ASPA</name>
<dbReference type="AlphaFoldDB" id="A0A2I0WAY1"/>
<protein>
    <submittedName>
        <fullName evidence="3">LOB domain-containing protein 15</fullName>
    </submittedName>
</protein>
<evidence type="ECO:0000256" key="1">
    <source>
        <dbReference type="ARBA" id="ARBA00005474"/>
    </source>
</evidence>
<evidence type="ECO:0000313" key="4">
    <source>
        <dbReference type="Proteomes" id="UP000233837"/>
    </source>
</evidence>
<dbReference type="EMBL" id="KZ502803">
    <property type="protein sequence ID" value="PKU72812.1"/>
    <property type="molecule type" value="Genomic_DNA"/>
</dbReference>
<sequence length="559" mass="61270">MALEVNTFVHVRTERCKSWHSHHLKYPSPSLSQPLSLSVQQHCEPYRLPFYLPLEAIASSPSRENQSLPTAIAPPIILPFKHFIPFPDIPSYLPSCTPSPSSTPPLFLSLHNSLLHAWMSTARQKLQEDIRENIKRQADASNHMARHSLLGSVGVTLNTITPCAACKLLRRRCAQECPFSPYFSPHEPQKFASVHKVFGASNVSKMLMEVPESQRADAANSLVYEANVRLRDPVYGCMGAITALQRQVQALEAELAAVRTEILKHKYRHAGVHAVLFASSTDVSVAEPPPIHGLPPPPPPPLPSVIRGTISSAMFPPAPSSSTDYSSITNENVTYRLGRLTYDGCLNEDALIKDDNEILHSLEIEGNISKSDDEPMNMNVVDVFVHTQSDPFPPLTDPPILESIPTSQPELISTLNLPQSVADTVINHGLNDFHSLNNTISSLPITNCALNISKPVIIDEVSCFVLNQEGAIVNGQININNNVGPSEKELVETENVGIGISNVVTDSEEVLEEGELPHISKGKGIDCKSPSSSHFDSDAFTDNEDLQFLPNVLLKMTLT</sequence>
<evidence type="ECO:0000313" key="3">
    <source>
        <dbReference type="EMBL" id="PKU72812.1"/>
    </source>
</evidence>
<organism evidence="3 4">
    <name type="scientific">Dendrobium catenatum</name>
    <dbReference type="NCBI Taxonomy" id="906689"/>
    <lineage>
        <taxon>Eukaryota</taxon>
        <taxon>Viridiplantae</taxon>
        <taxon>Streptophyta</taxon>
        <taxon>Embryophyta</taxon>
        <taxon>Tracheophyta</taxon>
        <taxon>Spermatophyta</taxon>
        <taxon>Magnoliopsida</taxon>
        <taxon>Liliopsida</taxon>
        <taxon>Asparagales</taxon>
        <taxon>Orchidaceae</taxon>
        <taxon>Epidendroideae</taxon>
        <taxon>Malaxideae</taxon>
        <taxon>Dendrobiinae</taxon>
        <taxon>Dendrobium</taxon>
    </lineage>
</organism>
<dbReference type="Pfam" id="PF03195">
    <property type="entry name" value="LOB"/>
    <property type="match status" value="1"/>
</dbReference>
<accession>A0A2I0WAY1</accession>
<dbReference type="PANTHER" id="PTHR31301:SF87">
    <property type="entry name" value="LOB DOMAIN-CONTAINING PROTEIN 15"/>
    <property type="match status" value="1"/>
</dbReference>
<reference evidence="3 4" key="2">
    <citation type="journal article" date="2017" name="Nature">
        <title>The Apostasia genome and the evolution of orchids.</title>
        <authorList>
            <person name="Zhang G.Q."/>
            <person name="Liu K.W."/>
            <person name="Li Z."/>
            <person name="Lohaus R."/>
            <person name="Hsiao Y.Y."/>
            <person name="Niu S.C."/>
            <person name="Wang J.Y."/>
            <person name="Lin Y.C."/>
            <person name="Xu Q."/>
            <person name="Chen L.J."/>
            <person name="Yoshida K."/>
            <person name="Fujiwara S."/>
            <person name="Wang Z.W."/>
            <person name="Zhang Y.Q."/>
            <person name="Mitsuda N."/>
            <person name="Wang M."/>
            <person name="Liu G.H."/>
            <person name="Pecoraro L."/>
            <person name="Huang H.X."/>
            <person name="Xiao X.J."/>
            <person name="Lin M."/>
            <person name="Wu X.Y."/>
            <person name="Wu W.L."/>
            <person name="Chen Y.Y."/>
            <person name="Chang S.B."/>
            <person name="Sakamoto S."/>
            <person name="Ohme-Takagi M."/>
            <person name="Yagi M."/>
            <person name="Zeng S.J."/>
            <person name="Shen C.Y."/>
            <person name="Yeh C.M."/>
            <person name="Luo Y.B."/>
            <person name="Tsai W.C."/>
            <person name="Van de Peer Y."/>
            <person name="Liu Z.J."/>
        </authorList>
    </citation>
    <scope>NUCLEOTIDE SEQUENCE [LARGE SCALE GENOMIC DNA]</scope>
    <source>
        <tissue evidence="3">The whole plant</tissue>
    </source>
</reference>
<dbReference type="PROSITE" id="PS50891">
    <property type="entry name" value="LOB"/>
    <property type="match status" value="1"/>
</dbReference>
<dbReference type="InterPro" id="IPR004883">
    <property type="entry name" value="LOB"/>
</dbReference>
<keyword evidence="4" id="KW-1185">Reference proteome</keyword>
<dbReference type="Proteomes" id="UP000233837">
    <property type="component" value="Unassembled WGS sequence"/>
</dbReference>
<proteinExistence type="inferred from homology"/>
<dbReference type="STRING" id="906689.A0A2I0WAY1"/>
<feature type="domain" description="LOB" evidence="2">
    <location>
        <begin position="161"/>
        <end position="262"/>
    </location>
</feature>
<comment type="similarity">
    <text evidence="1">Belongs to the LOB domain-containing protein family.</text>
</comment>
<dbReference type="PANTHER" id="PTHR31301">
    <property type="entry name" value="LOB DOMAIN-CONTAINING PROTEIN 4-RELATED"/>
    <property type="match status" value="1"/>
</dbReference>
<evidence type="ECO:0000259" key="2">
    <source>
        <dbReference type="PROSITE" id="PS50891"/>
    </source>
</evidence>
<gene>
    <name evidence="3" type="primary">LBD15</name>
    <name evidence="3" type="ORF">MA16_Dca017131</name>
</gene>
<reference evidence="3 4" key="1">
    <citation type="journal article" date="2016" name="Sci. Rep.">
        <title>The Dendrobium catenatum Lindl. genome sequence provides insights into polysaccharide synthase, floral development and adaptive evolution.</title>
        <authorList>
            <person name="Zhang G.Q."/>
            <person name="Xu Q."/>
            <person name="Bian C."/>
            <person name="Tsai W.C."/>
            <person name="Yeh C.M."/>
            <person name="Liu K.W."/>
            <person name="Yoshida K."/>
            <person name="Zhang L.S."/>
            <person name="Chang S.B."/>
            <person name="Chen F."/>
            <person name="Shi Y."/>
            <person name="Su Y.Y."/>
            <person name="Zhang Y.Q."/>
            <person name="Chen L.J."/>
            <person name="Yin Y."/>
            <person name="Lin M."/>
            <person name="Huang H."/>
            <person name="Deng H."/>
            <person name="Wang Z.W."/>
            <person name="Zhu S.L."/>
            <person name="Zhao X."/>
            <person name="Deng C."/>
            <person name="Niu S.C."/>
            <person name="Huang J."/>
            <person name="Wang M."/>
            <person name="Liu G.H."/>
            <person name="Yang H.J."/>
            <person name="Xiao X.J."/>
            <person name="Hsiao Y.Y."/>
            <person name="Wu W.L."/>
            <person name="Chen Y.Y."/>
            <person name="Mitsuda N."/>
            <person name="Ohme-Takagi M."/>
            <person name="Luo Y.B."/>
            <person name="Van de Peer Y."/>
            <person name="Liu Z.J."/>
        </authorList>
    </citation>
    <scope>NUCLEOTIDE SEQUENCE [LARGE SCALE GENOMIC DNA]</scope>
    <source>
        <tissue evidence="3">The whole plant</tissue>
    </source>
</reference>